<dbReference type="InterPro" id="IPR050832">
    <property type="entry name" value="Bact_Acetyltransf"/>
</dbReference>
<dbReference type="Pfam" id="PF00583">
    <property type="entry name" value="Acetyltransf_1"/>
    <property type="match status" value="1"/>
</dbReference>
<dbReference type="SUPFAM" id="SSF55729">
    <property type="entry name" value="Acyl-CoA N-acyltransferases (Nat)"/>
    <property type="match status" value="1"/>
</dbReference>
<accession>A0ABU1C8L5</accession>
<gene>
    <name evidence="4" type="ORF">P8609_00825</name>
</gene>
<dbReference type="Proteomes" id="UP001233535">
    <property type="component" value="Unassembled WGS sequence"/>
</dbReference>
<feature type="domain" description="N-acetyltransferase" evidence="3">
    <location>
        <begin position="12"/>
        <end position="158"/>
    </location>
</feature>
<dbReference type="Gene3D" id="3.40.630.30">
    <property type="match status" value="1"/>
</dbReference>
<sequence>MSTAHRPFDDMLHFKPATRTDLAALLPVVRQFHADEQIASDDEGVRAALESLIDDARNGRLVLIERDGELAGYFVVGFCFSLEFGGRFGLLDELYVLPAHRGGGIGKRALDEVEALCIAEGLRVVRLEVSDGNDHAREIYRRRGYAMHPRRLMTKRLG</sequence>
<keyword evidence="2" id="KW-0012">Acyltransferase</keyword>
<keyword evidence="5" id="KW-1185">Reference proteome</keyword>
<dbReference type="InterPro" id="IPR000182">
    <property type="entry name" value="GNAT_dom"/>
</dbReference>
<protein>
    <submittedName>
        <fullName evidence="4">GNAT family N-acetyltransferase</fullName>
    </submittedName>
</protein>
<evidence type="ECO:0000313" key="4">
    <source>
        <dbReference type="EMBL" id="MDR0181512.1"/>
    </source>
</evidence>
<dbReference type="RefSeq" id="WP_309260701.1">
    <property type="nucleotide sequence ID" value="NZ_JARUHG010000001.1"/>
</dbReference>
<dbReference type="PROSITE" id="PS51186">
    <property type="entry name" value="GNAT"/>
    <property type="match status" value="1"/>
</dbReference>
<proteinExistence type="predicted"/>
<evidence type="ECO:0000313" key="5">
    <source>
        <dbReference type="Proteomes" id="UP001233535"/>
    </source>
</evidence>
<dbReference type="PANTHER" id="PTHR43877:SF2">
    <property type="entry name" value="AMINOALKYLPHOSPHONATE N-ACETYLTRANSFERASE-RELATED"/>
    <property type="match status" value="1"/>
</dbReference>
<evidence type="ECO:0000256" key="1">
    <source>
        <dbReference type="ARBA" id="ARBA00022679"/>
    </source>
</evidence>
<name>A0ABU1C8L5_9GAMM</name>
<comment type="caution">
    <text evidence="4">The sequence shown here is derived from an EMBL/GenBank/DDBJ whole genome shotgun (WGS) entry which is preliminary data.</text>
</comment>
<evidence type="ECO:0000259" key="3">
    <source>
        <dbReference type="PROSITE" id="PS51186"/>
    </source>
</evidence>
<dbReference type="EMBL" id="JARUHG010000001">
    <property type="protein sequence ID" value="MDR0181512.1"/>
    <property type="molecule type" value="Genomic_DNA"/>
</dbReference>
<keyword evidence="1" id="KW-0808">Transferase</keyword>
<evidence type="ECO:0000256" key="2">
    <source>
        <dbReference type="ARBA" id="ARBA00023315"/>
    </source>
</evidence>
<reference evidence="4 5" key="1">
    <citation type="submission" date="2023-04" db="EMBL/GenBank/DDBJ databases">
        <title>Lysobacter sp. strain UC isolated from soil sample.</title>
        <authorList>
            <person name="Choksket S."/>
            <person name="Harshvardhan F."/>
            <person name="Rana R."/>
            <person name="Patil P.B."/>
            <person name="Korpole S."/>
        </authorList>
    </citation>
    <scope>NUCLEOTIDE SEQUENCE [LARGE SCALE GENOMIC DNA]</scope>
    <source>
        <strain evidence="4 5">UC</strain>
    </source>
</reference>
<dbReference type="PANTHER" id="PTHR43877">
    <property type="entry name" value="AMINOALKYLPHOSPHONATE N-ACETYLTRANSFERASE-RELATED-RELATED"/>
    <property type="match status" value="1"/>
</dbReference>
<dbReference type="InterPro" id="IPR016181">
    <property type="entry name" value="Acyl_CoA_acyltransferase"/>
</dbReference>
<organism evidence="4 5">
    <name type="scientific">Lysobacter arvi</name>
    <dbReference type="NCBI Taxonomy" id="3038776"/>
    <lineage>
        <taxon>Bacteria</taxon>
        <taxon>Pseudomonadati</taxon>
        <taxon>Pseudomonadota</taxon>
        <taxon>Gammaproteobacteria</taxon>
        <taxon>Lysobacterales</taxon>
        <taxon>Lysobacteraceae</taxon>
        <taxon>Lysobacter</taxon>
    </lineage>
</organism>
<dbReference type="CDD" id="cd04301">
    <property type="entry name" value="NAT_SF"/>
    <property type="match status" value="1"/>
</dbReference>